<accession>A0ABU4TQN3</accession>
<comment type="caution">
    <text evidence="1">The sequence shown here is derived from an EMBL/GenBank/DDBJ whole genome shotgun (WGS) entry which is preliminary data.</text>
</comment>
<reference evidence="1 2" key="1">
    <citation type="submission" date="2023-11" db="EMBL/GenBank/DDBJ databases">
        <title>Lentzea sokolovensis, sp. nov., Lentzea kristufkii, sp. nov., and Lentzea miocenensis, sp. nov., rare actinobacteria from Sokolov Coal Basin, Miocene lacustrine sediment, Czech Republic.</title>
        <authorList>
            <person name="Lara A."/>
            <person name="Kotroba L."/>
            <person name="Nouioui I."/>
            <person name="Neumann-Schaal M."/>
            <person name="Mast Y."/>
            <person name="Chronakova A."/>
        </authorList>
    </citation>
    <scope>NUCLEOTIDE SEQUENCE [LARGE SCALE GENOMIC DNA]</scope>
    <source>
        <strain evidence="1 2">BCCO 10_0798</strain>
    </source>
</reference>
<evidence type="ECO:0000313" key="1">
    <source>
        <dbReference type="EMBL" id="MDX8050588.1"/>
    </source>
</evidence>
<sequence>MIDNPEVHGPRQAGLRHLLNEWDPIGVADVVDDEYDCLLAPLWDRLTRGATRASLSEYLWTEVEDHFGLDPERCDVDGFAERLLALAATWTSSDL</sequence>
<name>A0ABU4TQN3_9PSEU</name>
<proteinExistence type="predicted"/>
<gene>
    <name evidence="1" type="ORF">SK571_14455</name>
</gene>
<evidence type="ECO:0008006" key="3">
    <source>
        <dbReference type="Google" id="ProtNLM"/>
    </source>
</evidence>
<keyword evidence="2" id="KW-1185">Reference proteome</keyword>
<dbReference type="RefSeq" id="WP_319984562.1">
    <property type="nucleotide sequence ID" value="NZ_JAXAVV010000006.1"/>
</dbReference>
<dbReference type="Proteomes" id="UP001271792">
    <property type="component" value="Unassembled WGS sequence"/>
</dbReference>
<protein>
    <recommendedName>
        <fullName evidence="3">DUF1871 domain-containing protein</fullName>
    </recommendedName>
</protein>
<dbReference type="EMBL" id="JAXAVV010000006">
    <property type="protein sequence ID" value="MDX8050588.1"/>
    <property type="molecule type" value="Genomic_DNA"/>
</dbReference>
<reference evidence="1 2" key="2">
    <citation type="submission" date="2023-11" db="EMBL/GenBank/DDBJ databases">
        <authorList>
            <person name="Lara A.C."/>
            <person name="Chronakova A."/>
        </authorList>
    </citation>
    <scope>NUCLEOTIDE SEQUENCE [LARGE SCALE GENOMIC DNA]</scope>
    <source>
        <strain evidence="1 2">BCCO 10_0798</strain>
    </source>
</reference>
<organism evidence="1 2">
    <name type="scientific">Lentzea kristufekii</name>
    <dbReference type="NCBI Taxonomy" id="3095430"/>
    <lineage>
        <taxon>Bacteria</taxon>
        <taxon>Bacillati</taxon>
        <taxon>Actinomycetota</taxon>
        <taxon>Actinomycetes</taxon>
        <taxon>Pseudonocardiales</taxon>
        <taxon>Pseudonocardiaceae</taxon>
        <taxon>Lentzea</taxon>
    </lineage>
</organism>
<evidence type="ECO:0000313" key="2">
    <source>
        <dbReference type="Proteomes" id="UP001271792"/>
    </source>
</evidence>